<dbReference type="Proteomes" id="UP000234498">
    <property type="component" value="Unassembled WGS sequence"/>
</dbReference>
<comment type="similarity">
    <text evidence="1 3">Belongs to the short-chain dehydrogenases/reductases (SDR) family.</text>
</comment>
<dbReference type="PRINTS" id="PR00081">
    <property type="entry name" value="GDHRDH"/>
</dbReference>
<dbReference type="InterPro" id="IPR020904">
    <property type="entry name" value="Sc_DH/Rdtase_CS"/>
</dbReference>
<feature type="region of interest" description="Disordered" evidence="4">
    <location>
        <begin position="1"/>
        <end position="39"/>
    </location>
</feature>
<dbReference type="OrthoDB" id="9797538at2"/>
<sequence>MNREVPPPQRSETSRTRDGSSPRRDPSPRPRALITGASSGLGRGYARTLATEGYDLVLVARNEARLSELADQLQTTQNIRAEVAVADLSDRDGIDSVVEIIATQPIDVLINNAGFGLRGTLLDTDIAELDEQDRVLTGAVRELSLASAKRMQSRVRGGIVNVSSLAAVTTMGQYAASKASTLIFTEALAGELRDSPVTVTAVLPGFIRTEFHSRLGVERPGPGLIWLSVDQVVRESLRDARAGKVVSVPGWGYRLAALVAPVVPRPLMRWGSTGFSFARTHRM</sequence>
<dbReference type="RefSeq" id="WP_101555365.1">
    <property type="nucleotide sequence ID" value="NZ_FXZA01000011.1"/>
</dbReference>
<dbReference type="SUPFAM" id="SSF51735">
    <property type="entry name" value="NAD(P)-binding Rossmann-fold domains"/>
    <property type="match status" value="1"/>
</dbReference>
<keyword evidence="2" id="KW-0560">Oxidoreductase</keyword>
<proteinExistence type="inferred from homology"/>
<dbReference type="GO" id="GO:0016491">
    <property type="term" value="F:oxidoreductase activity"/>
    <property type="evidence" value="ECO:0007669"/>
    <property type="project" value="UniProtKB-KW"/>
</dbReference>
<dbReference type="InterPro" id="IPR002347">
    <property type="entry name" value="SDR_fam"/>
</dbReference>
<evidence type="ECO:0000256" key="4">
    <source>
        <dbReference type="SAM" id="MobiDB-lite"/>
    </source>
</evidence>
<evidence type="ECO:0000256" key="3">
    <source>
        <dbReference type="RuleBase" id="RU000363"/>
    </source>
</evidence>
<dbReference type="EMBL" id="FXZA01000011">
    <property type="protein sequence ID" value="SMX84324.1"/>
    <property type="molecule type" value="Genomic_DNA"/>
</dbReference>
<accession>A0A2H1JAD5</accession>
<dbReference type="PIRSF" id="PIRSF000126">
    <property type="entry name" value="11-beta-HSD1"/>
    <property type="match status" value="1"/>
</dbReference>
<dbReference type="Pfam" id="PF00106">
    <property type="entry name" value="adh_short"/>
    <property type="match status" value="1"/>
</dbReference>
<dbReference type="PRINTS" id="PR00080">
    <property type="entry name" value="SDRFAMILY"/>
</dbReference>
<dbReference type="AlphaFoldDB" id="A0A2H1JAD5"/>
<feature type="compositionally biased region" description="Basic and acidic residues" evidence="4">
    <location>
        <begin position="12"/>
        <end position="28"/>
    </location>
</feature>
<evidence type="ECO:0000256" key="1">
    <source>
        <dbReference type="ARBA" id="ARBA00006484"/>
    </source>
</evidence>
<evidence type="ECO:0008006" key="7">
    <source>
        <dbReference type="Google" id="ProtNLM"/>
    </source>
</evidence>
<dbReference type="PANTHER" id="PTHR44196">
    <property type="entry name" value="DEHYDROGENASE/REDUCTASE SDR FAMILY MEMBER 7B"/>
    <property type="match status" value="1"/>
</dbReference>
<protein>
    <recommendedName>
        <fullName evidence="7">Short-chain dehydrogenase</fullName>
    </recommendedName>
</protein>
<dbReference type="Gene3D" id="3.40.50.720">
    <property type="entry name" value="NAD(P)-binding Rossmann-like Domain"/>
    <property type="match status" value="1"/>
</dbReference>
<gene>
    <name evidence="5" type="ORF">BLIN101_02098</name>
</gene>
<dbReference type="InterPro" id="IPR036291">
    <property type="entry name" value="NAD(P)-bd_dom_sf"/>
</dbReference>
<dbReference type="GO" id="GO:0016020">
    <property type="term" value="C:membrane"/>
    <property type="evidence" value="ECO:0007669"/>
    <property type="project" value="TreeGrafter"/>
</dbReference>
<name>A0A2H1JAD5_BRELN</name>
<organism evidence="5 6">
    <name type="scientific">Brevibacterium linens</name>
    <dbReference type="NCBI Taxonomy" id="1703"/>
    <lineage>
        <taxon>Bacteria</taxon>
        <taxon>Bacillati</taxon>
        <taxon>Actinomycetota</taxon>
        <taxon>Actinomycetes</taxon>
        <taxon>Micrococcales</taxon>
        <taxon>Brevibacteriaceae</taxon>
        <taxon>Brevibacterium</taxon>
    </lineage>
</organism>
<evidence type="ECO:0000313" key="6">
    <source>
        <dbReference type="Proteomes" id="UP000234498"/>
    </source>
</evidence>
<dbReference type="PROSITE" id="PS00061">
    <property type="entry name" value="ADH_SHORT"/>
    <property type="match status" value="1"/>
</dbReference>
<reference evidence="5 6" key="1">
    <citation type="submission" date="2017-03" db="EMBL/GenBank/DDBJ databases">
        <authorList>
            <person name="Afonso C.L."/>
            <person name="Miller P.J."/>
            <person name="Scott M.A."/>
            <person name="Spackman E."/>
            <person name="Goraichik I."/>
            <person name="Dimitrov K.M."/>
            <person name="Suarez D.L."/>
            <person name="Swayne D.E."/>
        </authorList>
    </citation>
    <scope>NUCLEOTIDE SEQUENCE [LARGE SCALE GENOMIC DNA]</scope>
    <source>
        <strain evidence="5 6">Mu101</strain>
    </source>
</reference>
<dbReference type="PANTHER" id="PTHR44196:SF2">
    <property type="entry name" value="SHORT-CHAIN DEHYDROGENASE-RELATED"/>
    <property type="match status" value="1"/>
</dbReference>
<evidence type="ECO:0000313" key="5">
    <source>
        <dbReference type="EMBL" id="SMX84324.1"/>
    </source>
</evidence>
<dbReference type="CDD" id="cd05233">
    <property type="entry name" value="SDR_c"/>
    <property type="match status" value="1"/>
</dbReference>
<evidence type="ECO:0000256" key="2">
    <source>
        <dbReference type="ARBA" id="ARBA00023002"/>
    </source>
</evidence>